<dbReference type="Proteomes" id="UP000262825">
    <property type="component" value="Unassembled WGS sequence"/>
</dbReference>
<dbReference type="PANTHER" id="PTHR21708:SF30">
    <property type="entry name" value="2-DEHYDROPANTOATE 2-REDUCTASE-RELATED"/>
    <property type="match status" value="1"/>
</dbReference>
<name>A0A376B4X7_9ASCO</name>
<sequence length="356" mass="39972">MTYKKPLCLVIGAGGVGVLTAYSLFKADKSRVALVVRSDYEKCLSTGYNIQSCDYGEIKNWKPDLIYRSVEDAAKSGEFFDYIIVTTKNIPDGPSPVYATIKPVIKSNIKNWPSLNSSCSIVLIQNGIDIEHEVIDLLHREGSAKNKFNLLSGVQMIGSIKVGQCEIKHQSKDSVLIGPFDPNDQEAVKKSHEFVKMYDTPENFVTFDHNVRFSRWKKLMYNATINTMTAIVHLDYSRCLEFGKNTTEAGIIRPAMNEIMAIAKSEGYEIDPETATILIEADRDLVYKPSMLVDVEKTQLMELEVIIGNPLKVAKKNNVATPSLKMLYYLLVIIQGRIKEKQGTLIFDENTARVVQ</sequence>
<evidence type="ECO:0000259" key="2">
    <source>
        <dbReference type="Pfam" id="PF02558"/>
    </source>
</evidence>
<dbReference type="PANTHER" id="PTHR21708">
    <property type="entry name" value="PROBABLE 2-DEHYDROPANTOATE 2-REDUCTASE"/>
    <property type="match status" value="1"/>
</dbReference>
<keyword evidence="5" id="KW-1185">Reference proteome</keyword>
<dbReference type="Gene3D" id="1.10.1040.10">
    <property type="entry name" value="N-(1-d-carboxylethyl)-l-norvaline Dehydrogenase, domain 2"/>
    <property type="match status" value="1"/>
</dbReference>
<accession>A0A376B4X7</accession>
<dbReference type="GO" id="GO:0005737">
    <property type="term" value="C:cytoplasm"/>
    <property type="evidence" value="ECO:0007669"/>
    <property type="project" value="TreeGrafter"/>
</dbReference>
<keyword evidence="1" id="KW-1133">Transmembrane helix</keyword>
<dbReference type="VEuPathDB" id="FungiDB:SCODWIG_01506"/>
<dbReference type="InterPro" id="IPR051402">
    <property type="entry name" value="KPR-Related"/>
</dbReference>
<dbReference type="SUPFAM" id="SSF48179">
    <property type="entry name" value="6-phosphogluconate dehydrogenase C-terminal domain-like"/>
    <property type="match status" value="1"/>
</dbReference>
<gene>
    <name evidence="4" type="ORF">SCODWIG_01506</name>
</gene>
<evidence type="ECO:0000313" key="5">
    <source>
        <dbReference type="Proteomes" id="UP000262825"/>
    </source>
</evidence>
<dbReference type="SUPFAM" id="SSF51735">
    <property type="entry name" value="NAD(P)-binding Rossmann-fold domains"/>
    <property type="match status" value="1"/>
</dbReference>
<reference evidence="5" key="1">
    <citation type="submission" date="2018-06" db="EMBL/GenBank/DDBJ databases">
        <authorList>
            <person name="Guldener U."/>
        </authorList>
    </citation>
    <scope>NUCLEOTIDE SEQUENCE [LARGE SCALE GENOMIC DNA]</scope>
    <source>
        <strain evidence="5">UTAD17</strain>
    </source>
</reference>
<dbReference type="AlphaFoldDB" id="A0A376B4X7"/>
<keyword evidence="1" id="KW-0472">Membrane</keyword>
<dbReference type="OrthoDB" id="3609at2759"/>
<proteinExistence type="predicted"/>
<dbReference type="InterPro" id="IPR036291">
    <property type="entry name" value="NAD(P)-bd_dom_sf"/>
</dbReference>
<feature type="transmembrane region" description="Helical" evidence="1">
    <location>
        <begin position="7"/>
        <end position="25"/>
    </location>
</feature>
<dbReference type="InterPro" id="IPR013332">
    <property type="entry name" value="KPR_N"/>
</dbReference>
<dbReference type="Pfam" id="PF02558">
    <property type="entry name" value="ApbA"/>
    <property type="match status" value="1"/>
</dbReference>
<evidence type="ECO:0000256" key="1">
    <source>
        <dbReference type="SAM" id="Phobius"/>
    </source>
</evidence>
<dbReference type="InterPro" id="IPR013328">
    <property type="entry name" value="6PGD_dom2"/>
</dbReference>
<keyword evidence="1" id="KW-0812">Transmembrane</keyword>
<evidence type="ECO:0000313" key="4">
    <source>
        <dbReference type="EMBL" id="SSD59745.1"/>
    </source>
</evidence>
<dbReference type="Gene3D" id="3.40.50.720">
    <property type="entry name" value="NAD(P)-binding Rossmann-like Domain"/>
    <property type="match status" value="1"/>
</dbReference>
<feature type="domain" description="Ketopantoate reductase C-terminal" evidence="3">
    <location>
        <begin position="211"/>
        <end position="331"/>
    </location>
</feature>
<evidence type="ECO:0000259" key="3">
    <source>
        <dbReference type="Pfam" id="PF08546"/>
    </source>
</evidence>
<protein>
    <submittedName>
        <fullName evidence="4">Related to ketopantoate reductase</fullName>
    </submittedName>
</protein>
<organism evidence="4 5">
    <name type="scientific">Saccharomycodes ludwigii</name>
    <dbReference type="NCBI Taxonomy" id="36035"/>
    <lineage>
        <taxon>Eukaryota</taxon>
        <taxon>Fungi</taxon>
        <taxon>Dikarya</taxon>
        <taxon>Ascomycota</taxon>
        <taxon>Saccharomycotina</taxon>
        <taxon>Saccharomycetes</taxon>
        <taxon>Saccharomycodales</taxon>
        <taxon>Saccharomycodaceae</taxon>
        <taxon>Saccharomycodes</taxon>
    </lineage>
</organism>
<dbReference type="InterPro" id="IPR008927">
    <property type="entry name" value="6-PGluconate_DH-like_C_sf"/>
</dbReference>
<dbReference type="FunFam" id="1.10.1040.10:FF:000017">
    <property type="entry name" value="2-dehydropantoate 2-reductase"/>
    <property type="match status" value="1"/>
</dbReference>
<dbReference type="InterPro" id="IPR013752">
    <property type="entry name" value="KPA_reductase"/>
</dbReference>
<feature type="domain" description="Ketopantoate reductase N-terminal" evidence="2">
    <location>
        <begin position="9"/>
        <end position="181"/>
    </location>
</feature>
<dbReference type="EMBL" id="UFAJ01000196">
    <property type="protein sequence ID" value="SSD59745.1"/>
    <property type="molecule type" value="Genomic_DNA"/>
</dbReference>
<dbReference type="Pfam" id="PF08546">
    <property type="entry name" value="ApbA_C"/>
    <property type="match status" value="1"/>
</dbReference>